<dbReference type="Gene3D" id="3.40.50.12780">
    <property type="entry name" value="N-terminal domain of ligase-like"/>
    <property type="match status" value="1"/>
</dbReference>
<evidence type="ECO:0000313" key="5">
    <source>
        <dbReference type="Proteomes" id="UP000184330"/>
    </source>
</evidence>
<dbReference type="InterPro" id="IPR045851">
    <property type="entry name" value="AMP-bd_C_sf"/>
</dbReference>
<gene>
    <name evidence="4" type="ORF">PAC_12955</name>
</gene>
<name>A0A1L7XDG8_9HELO</name>
<dbReference type="EMBL" id="FJOG01000022">
    <property type="protein sequence ID" value="CZR63058.1"/>
    <property type="molecule type" value="Genomic_DNA"/>
</dbReference>
<evidence type="ECO:0000256" key="2">
    <source>
        <dbReference type="ARBA" id="ARBA00022598"/>
    </source>
</evidence>
<sequence>MPLPSAQTTVAAAAGLLTAGAYLNAKLGIGYDLRVLRHQRSTKARMVESYQRLGNNLSLYRLLELADQDGDAIWFEGKTLSYRELKKIVDELALYLLHHGIVSGQVVGILSTNSPEMCILMFAISKIGGVSAMLNTALKNDTLIHCIEVVKTNIVFASPDLVANVPSSTGSTPLRIYSLNLGYLGPFYSQRNLESPFIIIEPQDLTNLPPPPPPQPGTETEAYLLLFTSGTTGKPKAVQIPKLYLPGLSTKSSLDLDNPEKYFPIRTYSCLPLFHATALLGWVGAMGTSSCFCISRKFSASNFSKELCKSKATRMVYVGEICRYLLAAPPSEYDRKHKCIVAAGNGLQGDVWQRFMERFGIEEVREVYRSSEGLYQFNNFYGGAASFGKVGFAGILGRYMEDGTFLLRFDAEKQDLWRDEKTGLCAEAPVGVPGEAVARIRSLTGYPAYYGNKEATEKKFARDVFEKGDLFQRSGDLLVREKDGWVRFHERIGDTFRWKGENVSAGEVKQYMVELEGVHDIVVFGTKLEGYDGQLGTAAIVLHNPSPEAEAKYLEKLYPHLRSRGLPEYAVPRLIRFTKGIDTGATFKHAKEVLKARSWSPEENRDDRLYLLDADVRVFKKLDRETWRGIQGARAKL</sequence>
<dbReference type="InterPro" id="IPR020845">
    <property type="entry name" value="AMP-binding_CS"/>
</dbReference>
<dbReference type="AlphaFoldDB" id="A0A1L7XDG8"/>
<comment type="similarity">
    <text evidence="1">Belongs to the ATP-dependent AMP-binding enzyme family.</text>
</comment>
<dbReference type="Gene3D" id="3.30.300.30">
    <property type="match status" value="1"/>
</dbReference>
<dbReference type="GO" id="GO:0004467">
    <property type="term" value="F:long-chain fatty acid-CoA ligase activity"/>
    <property type="evidence" value="ECO:0007669"/>
    <property type="project" value="TreeGrafter"/>
</dbReference>
<dbReference type="GO" id="GO:0044539">
    <property type="term" value="P:long-chain fatty acid import into cell"/>
    <property type="evidence" value="ECO:0007669"/>
    <property type="project" value="TreeGrafter"/>
</dbReference>
<reference evidence="4 5" key="1">
    <citation type="submission" date="2016-03" db="EMBL/GenBank/DDBJ databases">
        <authorList>
            <person name="Ploux O."/>
        </authorList>
    </citation>
    <scope>NUCLEOTIDE SEQUENCE [LARGE SCALE GENOMIC DNA]</scope>
    <source>
        <strain evidence="4 5">UAMH 11012</strain>
    </source>
</reference>
<keyword evidence="5" id="KW-1185">Reference proteome</keyword>
<organism evidence="4 5">
    <name type="scientific">Phialocephala subalpina</name>
    <dbReference type="NCBI Taxonomy" id="576137"/>
    <lineage>
        <taxon>Eukaryota</taxon>
        <taxon>Fungi</taxon>
        <taxon>Dikarya</taxon>
        <taxon>Ascomycota</taxon>
        <taxon>Pezizomycotina</taxon>
        <taxon>Leotiomycetes</taxon>
        <taxon>Helotiales</taxon>
        <taxon>Mollisiaceae</taxon>
        <taxon>Phialocephala</taxon>
        <taxon>Phialocephala fortinii species complex</taxon>
    </lineage>
</organism>
<evidence type="ECO:0000313" key="4">
    <source>
        <dbReference type="EMBL" id="CZR63058.1"/>
    </source>
</evidence>
<dbReference type="STRING" id="576137.A0A1L7XDG8"/>
<dbReference type="GO" id="GO:0005777">
    <property type="term" value="C:peroxisome"/>
    <property type="evidence" value="ECO:0007669"/>
    <property type="project" value="TreeGrafter"/>
</dbReference>
<proteinExistence type="inferred from homology"/>
<dbReference type="OrthoDB" id="10253869at2759"/>
<dbReference type="GO" id="GO:0005811">
    <property type="term" value="C:lipid droplet"/>
    <property type="evidence" value="ECO:0007669"/>
    <property type="project" value="TreeGrafter"/>
</dbReference>
<protein>
    <submittedName>
        <fullName evidence="4">Related to acyl-CoA synthetases (AMP-forming)/AMP-acid ligases II</fullName>
    </submittedName>
</protein>
<evidence type="ECO:0000256" key="1">
    <source>
        <dbReference type="ARBA" id="ARBA00006432"/>
    </source>
</evidence>
<dbReference type="GO" id="GO:0009898">
    <property type="term" value="C:cytoplasmic side of plasma membrane"/>
    <property type="evidence" value="ECO:0007669"/>
    <property type="project" value="TreeGrafter"/>
</dbReference>
<feature type="domain" description="AMP-dependent synthetase/ligase" evidence="3">
    <location>
        <begin position="71"/>
        <end position="378"/>
    </location>
</feature>
<dbReference type="InterPro" id="IPR000873">
    <property type="entry name" value="AMP-dep_synth/lig_dom"/>
</dbReference>
<dbReference type="PANTHER" id="PTHR43107:SF20">
    <property type="entry name" value="FATTY ACID TRANSPORTER_ACYL-COA SYNTHETASE (FAT1), PUTATIVE (AFU_ORTHOLOGUE AFUA_2G11360)-RELATED"/>
    <property type="match status" value="1"/>
</dbReference>
<dbReference type="InterPro" id="IPR042099">
    <property type="entry name" value="ANL_N_sf"/>
</dbReference>
<dbReference type="Pfam" id="PF00501">
    <property type="entry name" value="AMP-binding"/>
    <property type="match status" value="1"/>
</dbReference>
<dbReference type="PROSITE" id="PS00455">
    <property type="entry name" value="AMP_BINDING"/>
    <property type="match status" value="1"/>
</dbReference>
<dbReference type="GO" id="GO:0005324">
    <property type="term" value="F:long-chain fatty acid transmembrane transporter activity"/>
    <property type="evidence" value="ECO:0007669"/>
    <property type="project" value="TreeGrafter"/>
</dbReference>
<evidence type="ECO:0000259" key="3">
    <source>
        <dbReference type="Pfam" id="PF00501"/>
    </source>
</evidence>
<dbReference type="Proteomes" id="UP000184330">
    <property type="component" value="Unassembled WGS sequence"/>
</dbReference>
<accession>A0A1L7XDG8</accession>
<dbReference type="PANTHER" id="PTHR43107">
    <property type="entry name" value="LONG-CHAIN FATTY ACID TRANSPORT PROTEIN"/>
    <property type="match status" value="1"/>
</dbReference>
<keyword evidence="2 4" id="KW-0436">Ligase</keyword>
<dbReference type="SUPFAM" id="SSF56801">
    <property type="entry name" value="Acetyl-CoA synthetase-like"/>
    <property type="match status" value="1"/>
</dbReference>